<keyword evidence="2" id="KW-0378">Hydrolase</keyword>
<proteinExistence type="predicted"/>
<keyword evidence="2" id="KW-0326">Glycosidase</keyword>
<reference evidence="2 3" key="1">
    <citation type="submission" date="2020-08" db="EMBL/GenBank/DDBJ databases">
        <title>Sphingobacterium sp. DN00404 isolated from aquaculture water.</title>
        <authorList>
            <person name="Zhang M."/>
        </authorList>
    </citation>
    <scope>NUCLEOTIDE SEQUENCE [LARGE SCALE GENOMIC DNA]</scope>
    <source>
        <strain evidence="2 3">KCTC 42746</strain>
    </source>
</reference>
<dbReference type="InterPro" id="IPR018711">
    <property type="entry name" value="NAGPA"/>
</dbReference>
<evidence type="ECO:0000313" key="2">
    <source>
        <dbReference type="EMBL" id="MBD1420337.1"/>
    </source>
</evidence>
<keyword evidence="3" id="KW-1185">Reference proteome</keyword>
<dbReference type="EMBL" id="JACNYL010000001">
    <property type="protein sequence ID" value="MBD1420337.1"/>
    <property type="molecule type" value="Genomic_DNA"/>
</dbReference>
<dbReference type="RefSeq" id="WP_190312116.1">
    <property type="nucleotide sequence ID" value="NZ_JACNYL010000001.1"/>
</dbReference>
<dbReference type="GO" id="GO:0016798">
    <property type="term" value="F:hydrolase activity, acting on glycosyl bonds"/>
    <property type="evidence" value="ECO:0007669"/>
    <property type="project" value="UniProtKB-KW"/>
</dbReference>
<protein>
    <submittedName>
        <fullName evidence="2">Phosphodiester glycosidase family protein</fullName>
    </submittedName>
</protein>
<accession>A0ABR7XNC6</accession>
<dbReference type="Pfam" id="PF09992">
    <property type="entry name" value="NAGPA"/>
    <property type="match status" value="1"/>
</dbReference>
<evidence type="ECO:0000313" key="3">
    <source>
        <dbReference type="Proteomes" id="UP000651112"/>
    </source>
</evidence>
<sequence length="280" mass="30084">MEEGGTFLGNMVSNGSIIKTADNDWTVTYGVTKDNKLFIDELNYTISVDKDNYPVNSINGPRLGDQLVLYTSVKGAKTGANMWGSEILLKPIDGDWETLESYDDVVCEVISNNPMAVDGGIAIPEGHIVLSGHGVGVAVCNRYKKGDMVNIKVSKPKGKEGNSYDVKNAIGASYPILLNGAIQQINSVSGNPNNRETRSAIGHSDDFFYILVVEGRSPVSDGVTIEELSYLLKHFEVTNAVNLDGGGSTMLVIGNSVLGQPAGTTWFRPVPNAISIIRKN</sequence>
<dbReference type="PANTHER" id="PTHR40446:SF2">
    <property type="entry name" value="N-ACETYLGLUCOSAMINE-1-PHOSPHODIESTER ALPHA-N-ACETYLGLUCOSAMINIDASE"/>
    <property type="match status" value="1"/>
</dbReference>
<dbReference type="Proteomes" id="UP000651112">
    <property type="component" value="Unassembled WGS sequence"/>
</dbReference>
<comment type="caution">
    <text evidence="2">The sequence shown here is derived from an EMBL/GenBank/DDBJ whole genome shotgun (WGS) entry which is preliminary data.</text>
</comment>
<evidence type="ECO:0000259" key="1">
    <source>
        <dbReference type="Pfam" id="PF09992"/>
    </source>
</evidence>
<gene>
    <name evidence="2" type="ORF">H8B21_02030</name>
</gene>
<name>A0ABR7XNC6_9SPHI</name>
<feature type="domain" description="Phosphodiester glycosidase" evidence="1">
    <location>
        <begin position="115"/>
        <end position="276"/>
    </location>
</feature>
<dbReference type="PANTHER" id="PTHR40446">
    <property type="entry name" value="N-ACETYLGLUCOSAMINE-1-PHOSPHODIESTER ALPHA-N-ACETYLGLUCOSAMINIDASE"/>
    <property type="match status" value="1"/>
</dbReference>
<organism evidence="2 3">
    <name type="scientific">Sphingobacterium chuzhouense</name>
    <dbReference type="NCBI Taxonomy" id="1742264"/>
    <lineage>
        <taxon>Bacteria</taxon>
        <taxon>Pseudomonadati</taxon>
        <taxon>Bacteroidota</taxon>
        <taxon>Sphingobacteriia</taxon>
        <taxon>Sphingobacteriales</taxon>
        <taxon>Sphingobacteriaceae</taxon>
        <taxon>Sphingobacterium</taxon>
    </lineage>
</organism>